<dbReference type="Gene3D" id="1.10.510.10">
    <property type="entry name" value="Transferase(Phosphotransferase) domain 1"/>
    <property type="match status" value="2"/>
</dbReference>
<dbReference type="PROSITE" id="PS50011">
    <property type="entry name" value="PROTEIN_KINASE_DOM"/>
    <property type="match status" value="2"/>
</dbReference>
<evidence type="ECO:0000256" key="2">
    <source>
        <dbReference type="ARBA" id="ARBA00022679"/>
    </source>
</evidence>
<dbReference type="InterPro" id="IPR050339">
    <property type="entry name" value="CC_SR_Kinase"/>
</dbReference>
<dbReference type="EMBL" id="GG662627">
    <property type="protein sequence ID" value="EWS73333.1"/>
    <property type="molecule type" value="Genomic_DNA"/>
</dbReference>
<dbReference type="eggNOG" id="KOG0594">
    <property type="taxonomic scope" value="Eukaryota"/>
</dbReference>
<dbReference type="SMART" id="SM00220">
    <property type="entry name" value="S_TKc"/>
    <property type="match status" value="2"/>
</dbReference>
<dbReference type="InterPro" id="IPR017441">
    <property type="entry name" value="Protein_kinase_ATP_BS"/>
</dbReference>
<evidence type="ECO:0000256" key="8">
    <source>
        <dbReference type="ARBA" id="ARBA00037982"/>
    </source>
</evidence>
<proteinExistence type="inferred from homology"/>
<evidence type="ECO:0000256" key="6">
    <source>
        <dbReference type="ARBA" id="ARBA00022840"/>
    </source>
</evidence>
<dbReference type="GO" id="GO:0017148">
    <property type="term" value="P:negative regulation of translation"/>
    <property type="evidence" value="ECO:0007669"/>
    <property type="project" value="UniProtKB-KW"/>
</dbReference>
<dbReference type="GO" id="GO:0005737">
    <property type="term" value="C:cytoplasm"/>
    <property type="evidence" value="ECO:0007669"/>
    <property type="project" value="TreeGrafter"/>
</dbReference>
<dbReference type="KEGG" id="tet:TTHERM_000937671"/>
<sequence length="944" mass="110170">MNMQQRIKEIAKKTQGCSIDNQRIFMFFQQLRKQQKHYNDFEYLGNGSFALVIKAINKNSQKQVALKIVLCNQNESNEEESALKEYDLLKKIKHCPYLVDVYNQFYVYEEEIIIQDSDDEEQIAEKPKNQNEKLKSFLVLELEFCKTNLADYFRYCREKNQYPDKKMKEILTIQILDGISFLHQKSFLHRDIKPNNILLQFDNQNNPIIKICDLGFASFISPSQSKIHTKQKGTREYMPPESQLDIWRRESDLFQVGIVLLELDNIQKFDFLKTTDDERYVLRNGQIFPNQSLDRKSNIFQIAQTFLNPNIKERQSAQMFLEWLIWKDPQYQSIELSSIIIMPQLGKKVHEILNSNPQQEQGLNVSQKIQESMWKSQIMHKVSQINQSQNSIQAMSQSQIYKVQIQSLLNDYQSMIKYRIFTEDELKKAMLLLFNNTNYSKSFNLINQGGKGVIIGAYNLKDKRDCVLKIQKVQSKSRIIKEISILKCCQMPLIVKLYNSFYLDVAKKEDFVVYELEKCDCDLKAYLEKKQNGQQLSQEVKEEIAIQMMDSVNYMHKHNIIHRDIKPQNFLVQESNSSIPAIKLSDFDEADYLRLDQDLDYDHFFNTGDWTVKEYFAPNCDGCGTFGYWAPEQIYQKQSTIESDVFSLGISLSLLDNFQKLQPLYHFESLKIGKYFAEAFEPYNGQLDLINRKTKIYQKAIMYSLVYDKYKRKDLSQILDDFKQNYFSKEIKQISLINDHEIAQISIKDNNIGAEGAKHIAMSLEKCQNITSLNLNLEGNQIGAEGAKHIAMSLEKCQNITSLNLNLWDNNIGAEGAKHIAMSLEKCQNITSLNLNLRGNEIGAWKWKWKYSHIQFFEIGAEGAKHIGMSLEKCQNITSLNLNLWYNNIGAEGAKHIAMSLEKCQNITFFNLYVRKGNNLNEKAFLDLNQISNKLYQLQKLQIQ</sequence>
<keyword evidence="12" id="KW-1185">Reference proteome</keyword>
<dbReference type="SMART" id="SM00368">
    <property type="entry name" value="LRR_RI"/>
    <property type="match status" value="4"/>
</dbReference>
<keyword evidence="3" id="KW-0677">Repeat</keyword>
<evidence type="ECO:0000256" key="9">
    <source>
        <dbReference type="PROSITE-ProRule" id="PRU10141"/>
    </source>
</evidence>
<organism evidence="11 12">
    <name type="scientific">Tetrahymena thermophila (strain SB210)</name>
    <dbReference type="NCBI Taxonomy" id="312017"/>
    <lineage>
        <taxon>Eukaryota</taxon>
        <taxon>Sar</taxon>
        <taxon>Alveolata</taxon>
        <taxon>Ciliophora</taxon>
        <taxon>Intramacronucleata</taxon>
        <taxon>Oligohymenophorea</taxon>
        <taxon>Hymenostomatida</taxon>
        <taxon>Tetrahymenina</taxon>
        <taxon>Tetrahymenidae</taxon>
        <taxon>Tetrahymena</taxon>
    </lineage>
</organism>
<comment type="similarity">
    <text evidence="8">Belongs to the protein kinase superfamily. Ser/Thr protein kinase family. GCN2 subfamily.</text>
</comment>
<dbReference type="Pfam" id="PF13516">
    <property type="entry name" value="LRR_6"/>
    <property type="match status" value="3"/>
</dbReference>
<dbReference type="Proteomes" id="UP000009168">
    <property type="component" value="Unassembled WGS sequence"/>
</dbReference>
<evidence type="ECO:0000313" key="12">
    <source>
        <dbReference type="Proteomes" id="UP000009168"/>
    </source>
</evidence>
<gene>
    <name evidence="11" type="ORF">TTHERM_000937671</name>
</gene>
<dbReference type="InterPro" id="IPR008271">
    <property type="entry name" value="Ser/Thr_kinase_AS"/>
</dbReference>
<dbReference type="InterPro" id="IPR011009">
    <property type="entry name" value="Kinase-like_dom_sf"/>
</dbReference>
<evidence type="ECO:0000313" key="11">
    <source>
        <dbReference type="EMBL" id="EWS73333.1"/>
    </source>
</evidence>
<dbReference type="OrthoDB" id="354678at2759"/>
<dbReference type="InParanoid" id="W7XAC1"/>
<reference evidence="12" key="1">
    <citation type="journal article" date="2006" name="PLoS Biol.">
        <title>Macronuclear genome sequence of the ciliate Tetrahymena thermophila, a model eukaryote.</title>
        <authorList>
            <person name="Eisen J.A."/>
            <person name="Coyne R.S."/>
            <person name="Wu M."/>
            <person name="Wu D."/>
            <person name="Thiagarajan M."/>
            <person name="Wortman J.R."/>
            <person name="Badger J.H."/>
            <person name="Ren Q."/>
            <person name="Amedeo P."/>
            <person name="Jones K.M."/>
            <person name="Tallon L.J."/>
            <person name="Delcher A.L."/>
            <person name="Salzberg S.L."/>
            <person name="Silva J.C."/>
            <person name="Haas B.J."/>
            <person name="Majoros W.H."/>
            <person name="Farzad M."/>
            <person name="Carlton J.M."/>
            <person name="Smith R.K. Jr."/>
            <person name="Garg J."/>
            <person name="Pearlman R.E."/>
            <person name="Karrer K.M."/>
            <person name="Sun L."/>
            <person name="Manning G."/>
            <person name="Elde N.C."/>
            <person name="Turkewitz A.P."/>
            <person name="Asai D.J."/>
            <person name="Wilkes D.E."/>
            <person name="Wang Y."/>
            <person name="Cai H."/>
            <person name="Collins K."/>
            <person name="Stewart B.A."/>
            <person name="Lee S.R."/>
            <person name="Wilamowska K."/>
            <person name="Weinberg Z."/>
            <person name="Ruzzo W.L."/>
            <person name="Wloga D."/>
            <person name="Gaertig J."/>
            <person name="Frankel J."/>
            <person name="Tsao C.-C."/>
            <person name="Gorovsky M.A."/>
            <person name="Keeling P.J."/>
            <person name="Waller R.F."/>
            <person name="Patron N.J."/>
            <person name="Cherry J.M."/>
            <person name="Stover N.A."/>
            <person name="Krieger C.J."/>
            <person name="del Toro C."/>
            <person name="Ryder H.F."/>
            <person name="Williamson S.C."/>
            <person name="Barbeau R.A."/>
            <person name="Hamilton E.P."/>
            <person name="Orias E."/>
        </authorList>
    </citation>
    <scope>NUCLEOTIDE SEQUENCE [LARGE SCALE GENOMIC DNA]</scope>
    <source>
        <strain evidence="12">SB210</strain>
    </source>
</reference>
<evidence type="ECO:0000256" key="3">
    <source>
        <dbReference type="ARBA" id="ARBA00022737"/>
    </source>
</evidence>
<accession>W7XAC1</accession>
<dbReference type="AlphaFoldDB" id="W7XAC1"/>
<name>W7XAC1_TETTS</name>
<evidence type="ECO:0000256" key="4">
    <source>
        <dbReference type="ARBA" id="ARBA00022741"/>
    </source>
</evidence>
<dbReference type="PROSITE" id="PS00107">
    <property type="entry name" value="PROTEIN_KINASE_ATP"/>
    <property type="match status" value="1"/>
</dbReference>
<dbReference type="GO" id="GO:0005524">
    <property type="term" value="F:ATP binding"/>
    <property type="evidence" value="ECO:0007669"/>
    <property type="project" value="UniProtKB-UniRule"/>
</dbReference>
<keyword evidence="6 9" id="KW-0067">ATP-binding</keyword>
<protein>
    <submittedName>
        <fullName evidence="11">Kinase domain protein</fullName>
    </submittedName>
</protein>
<dbReference type="SUPFAM" id="SSF56112">
    <property type="entry name" value="Protein kinase-like (PK-like)"/>
    <property type="match status" value="2"/>
</dbReference>
<feature type="domain" description="Protein kinase" evidence="10">
    <location>
        <begin position="38"/>
        <end position="331"/>
    </location>
</feature>
<dbReference type="PROSITE" id="PS00108">
    <property type="entry name" value="PROTEIN_KINASE_ST"/>
    <property type="match status" value="2"/>
</dbReference>
<dbReference type="GeneID" id="24441149"/>
<dbReference type="PANTHER" id="PTHR11042">
    <property type="entry name" value="EUKARYOTIC TRANSLATION INITIATION FACTOR 2-ALPHA KINASE EIF2-ALPHA KINASE -RELATED"/>
    <property type="match status" value="1"/>
</dbReference>
<feature type="binding site" evidence="9">
    <location>
        <position position="67"/>
    </location>
    <ligand>
        <name>ATP</name>
        <dbReference type="ChEBI" id="CHEBI:30616"/>
    </ligand>
</feature>
<dbReference type="GO" id="GO:0004672">
    <property type="term" value="F:protein kinase activity"/>
    <property type="evidence" value="ECO:0007669"/>
    <property type="project" value="InterPro"/>
</dbReference>
<dbReference type="InterPro" id="IPR000719">
    <property type="entry name" value="Prot_kinase_dom"/>
</dbReference>
<dbReference type="RefSeq" id="XP_012654138.1">
    <property type="nucleotide sequence ID" value="XM_012798684.1"/>
</dbReference>
<feature type="domain" description="Protein kinase" evidence="10">
    <location>
        <begin position="440"/>
        <end position="727"/>
    </location>
</feature>
<dbReference type="Pfam" id="PF00069">
    <property type="entry name" value="Pkinase"/>
    <property type="match status" value="2"/>
</dbReference>
<keyword evidence="1" id="KW-0433">Leucine-rich repeat</keyword>
<keyword evidence="7" id="KW-0652">Protein synthesis inhibitor</keyword>
<evidence type="ECO:0000256" key="5">
    <source>
        <dbReference type="ARBA" id="ARBA00022777"/>
    </source>
</evidence>
<dbReference type="GO" id="GO:0005634">
    <property type="term" value="C:nucleus"/>
    <property type="evidence" value="ECO:0007669"/>
    <property type="project" value="TreeGrafter"/>
</dbReference>
<dbReference type="Gene3D" id="3.30.200.20">
    <property type="entry name" value="Phosphorylase Kinase, domain 1"/>
    <property type="match status" value="1"/>
</dbReference>
<keyword evidence="2" id="KW-0808">Transferase</keyword>
<dbReference type="InterPro" id="IPR032675">
    <property type="entry name" value="LRR_dom_sf"/>
</dbReference>
<evidence type="ECO:0000259" key="10">
    <source>
        <dbReference type="PROSITE" id="PS50011"/>
    </source>
</evidence>
<dbReference type="InterPro" id="IPR001611">
    <property type="entry name" value="Leu-rich_rpt"/>
</dbReference>
<evidence type="ECO:0000256" key="7">
    <source>
        <dbReference type="ARBA" id="ARBA00023193"/>
    </source>
</evidence>
<keyword evidence="5 11" id="KW-0418">Kinase</keyword>
<keyword evidence="4 9" id="KW-0547">Nucleotide-binding</keyword>
<dbReference type="Gene3D" id="3.80.10.10">
    <property type="entry name" value="Ribonuclease Inhibitor"/>
    <property type="match status" value="2"/>
</dbReference>
<evidence type="ECO:0000256" key="1">
    <source>
        <dbReference type="ARBA" id="ARBA00022614"/>
    </source>
</evidence>
<dbReference type="SUPFAM" id="SSF52047">
    <property type="entry name" value="RNI-like"/>
    <property type="match status" value="1"/>
</dbReference>